<organism evidence="2 3">
    <name type="scientific">Prevotella heparinolytica</name>
    <dbReference type="NCBI Taxonomy" id="28113"/>
    <lineage>
        <taxon>Bacteria</taxon>
        <taxon>Pseudomonadati</taxon>
        <taxon>Bacteroidota</taxon>
        <taxon>Bacteroidia</taxon>
        <taxon>Bacteroidales</taxon>
        <taxon>Bacteroidaceae</taxon>
        <taxon>Bacteroides</taxon>
    </lineage>
</organism>
<keyword evidence="3" id="KW-1185">Reference proteome</keyword>
<protein>
    <submittedName>
        <fullName evidence="2">Transcriptional regulator</fullName>
    </submittedName>
</protein>
<name>A0A3P1ZZJ4_9BACE</name>
<dbReference type="Pfam" id="PF04326">
    <property type="entry name" value="SLFN_AlbA_2"/>
    <property type="match status" value="1"/>
</dbReference>
<sequence>MGNIDILVKELCKLPKEVGWVEFKHNNCEPNMIGEDISALANTATLNDRDYAYMIWGVDDTTHEIIGTKVRLQMEKKGEQELENWLRYMLSKNADFEYYDADIDSRHVELIRIHKALNEPVAFQKVDYIRSGSYTKKLHEFPVFRAQLWDKLRHAQFEDVCVKTDQRYEDIIRLLQVDAYFTLLKIPQPAEKEAVVHYLNEDGIIQKQDNGLYSITNLGAILFAKDLNEFARLGRKAMRVVQYKGINRLLIQKEEPFNQGYAICFENIVRYVNALLPSNEDVNAVQLSTTSKFPLPSVREAIANSLIHQDLYITGAAPVVEIFDNRIEVTNPGTPLVDILRIIDNPPKSRNEKLASLMRRLKMCEELGRGWDRMVLACEAQYLPAPRIEVFQDSTKVTLFSEMEFSNIPMEDKLWSCYLHACLMYIQGDALTNKSLRDRFNVGETSAGSISRLIKEAVSQGRIKALDPDTAKRYMRYIPIWA</sequence>
<feature type="domain" description="Schlafen AlbA-2" evidence="1">
    <location>
        <begin position="19"/>
        <end position="138"/>
    </location>
</feature>
<dbReference type="InterPro" id="IPR038475">
    <property type="entry name" value="RecG_C_sf"/>
</dbReference>
<dbReference type="PANTHER" id="PTHR30595">
    <property type="entry name" value="GLPR-RELATED TRANSCRIPTIONAL REPRESSOR"/>
    <property type="match status" value="1"/>
</dbReference>
<dbReference type="InterPro" id="IPR007421">
    <property type="entry name" value="Schlafen_AlbA_2_dom"/>
</dbReference>
<dbReference type="EMBL" id="RQYF01000088">
    <property type="protein sequence ID" value="RRD88225.1"/>
    <property type="molecule type" value="Genomic_DNA"/>
</dbReference>
<dbReference type="InterPro" id="IPR038461">
    <property type="entry name" value="Schlafen_AlbA_2_dom_sf"/>
</dbReference>
<proteinExistence type="predicted"/>
<evidence type="ECO:0000313" key="3">
    <source>
        <dbReference type="Proteomes" id="UP000279562"/>
    </source>
</evidence>
<dbReference type="PANTHER" id="PTHR30595:SF6">
    <property type="entry name" value="SCHLAFEN ALBA-2 DOMAIN-CONTAINING PROTEIN"/>
    <property type="match status" value="1"/>
</dbReference>
<dbReference type="Gene3D" id="3.30.950.30">
    <property type="entry name" value="Schlafen, AAA domain"/>
    <property type="match status" value="1"/>
</dbReference>
<accession>A0A3P1ZZJ4</accession>
<reference evidence="2 3" key="1">
    <citation type="submission" date="2018-11" db="EMBL/GenBank/DDBJ databases">
        <title>Genomes From Bacteria Associated with the Canine Oral Cavity: a Test Case for Automated Genome-Based Taxonomic Assignment.</title>
        <authorList>
            <person name="Coil D.A."/>
            <person name="Jospin G."/>
            <person name="Darling A.E."/>
            <person name="Wallis C."/>
            <person name="Davis I.J."/>
            <person name="Harris S."/>
            <person name="Eisen J.A."/>
            <person name="Holcombe L.J."/>
            <person name="O'Flynn C."/>
        </authorList>
    </citation>
    <scope>NUCLEOTIDE SEQUENCE [LARGE SCALE GENOMIC DNA]</scope>
    <source>
        <strain evidence="2 3">OH1047_COT-310</strain>
    </source>
</reference>
<dbReference type="Gene3D" id="3.30.565.60">
    <property type="match status" value="1"/>
</dbReference>
<evidence type="ECO:0000259" key="1">
    <source>
        <dbReference type="Pfam" id="PF04326"/>
    </source>
</evidence>
<evidence type="ECO:0000313" key="2">
    <source>
        <dbReference type="EMBL" id="RRD88225.1"/>
    </source>
</evidence>
<dbReference type="Pfam" id="PF13749">
    <property type="entry name" value="HATPase_c_4"/>
    <property type="match status" value="1"/>
</dbReference>
<comment type="caution">
    <text evidence="2">The sequence shown here is derived from an EMBL/GenBank/DDBJ whole genome shotgun (WGS) entry which is preliminary data.</text>
</comment>
<dbReference type="AlphaFoldDB" id="A0A3P1ZZJ4"/>
<gene>
    <name evidence="2" type="ORF">EII33_12425</name>
</gene>
<dbReference type="Proteomes" id="UP000279562">
    <property type="component" value="Unassembled WGS sequence"/>
</dbReference>